<keyword evidence="3" id="KW-1185">Reference proteome</keyword>
<reference evidence="2 3" key="1">
    <citation type="submission" date="2015-10" db="EMBL/GenBank/DDBJ databases">
        <title>Full genome of DAOMC 229536 Phialocephala scopiformis, a fungal endophyte of spruce producing the potent anti-insectan compound rugulosin.</title>
        <authorList>
            <consortium name="DOE Joint Genome Institute"/>
            <person name="Walker A.K."/>
            <person name="Frasz S.L."/>
            <person name="Seifert K.A."/>
            <person name="Miller J.D."/>
            <person name="Mondo S.J."/>
            <person name="Labutti K."/>
            <person name="Lipzen A."/>
            <person name="Dockter R."/>
            <person name="Kennedy M."/>
            <person name="Grigoriev I.V."/>
            <person name="Spatafora J.W."/>
        </authorList>
    </citation>
    <scope>NUCLEOTIDE SEQUENCE [LARGE SCALE GENOMIC DNA]</scope>
    <source>
        <strain evidence="2 3">CBS 120377</strain>
    </source>
</reference>
<sequence>MFSILSIALCFFSLLVGLVHAQGIGPDPAPGELCAPQGQIISSFDNRYILKCTGLGRWEIVEICVSEPLIVNGPPGACVHGVDGPACSDTGGTRMISIFRAALGALLLSAFAVANPLPAPQFSTGTPCENIPIGTYMCADDNYWISICNSQDVFELVAECNGRSCAYDSQGLSTLSSRTNHIRQGWWSGSGSLSNWLGRGHKGLLIITLGLLAMDTWN</sequence>
<name>A0A194XU37_MOLSC</name>
<evidence type="ECO:0000313" key="3">
    <source>
        <dbReference type="Proteomes" id="UP000070700"/>
    </source>
</evidence>
<gene>
    <name evidence="2" type="ORF">LY89DRAFT_662630</name>
</gene>
<dbReference type="AlphaFoldDB" id="A0A194XU37"/>
<dbReference type="Proteomes" id="UP000070700">
    <property type="component" value="Unassembled WGS sequence"/>
</dbReference>
<evidence type="ECO:0000256" key="1">
    <source>
        <dbReference type="SAM" id="SignalP"/>
    </source>
</evidence>
<evidence type="ECO:0000313" key="2">
    <source>
        <dbReference type="EMBL" id="KUJ23835.1"/>
    </source>
</evidence>
<feature type="chain" id="PRO_5008268599" evidence="1">
    <location>
        <begin position="22"/>
        <end position="218"/>
    </location>
</feature>
<dbReference type="GeneID" id="28822382"/>
<dbReference type="EMBL" id="KQ947404">
    <property type="protein sequence ID" value="KUJ23835.1"/>
    <property type="molecule type" value="Genomic_DNA"/>
</dbReference>
<dbReference type="RefSeq" id="XP_018078190.1">
    <property type="nucleotide sequence ID" value="XM_018212656.1"/>
</dbReference>
<proteinExistence type="predicted"/>
<dbReference type="InParanoid" id="A0A194XU37"/>
<feature type="signal peptide" evidence="1">
    <location>
        <begin position="1"/>
        <end position="21"/>
    </location>
</feature>
<dbReference type="OrthoDB" id="10614752at2759"/>
<organism evidence="2 3">
    <name type="scientific">Mollisia scopiformis</name>
    <name type="common">Conifer needle endophyte fungus</name>
    <name type="synonym">Phialocephala scopiformis</name>
    <dbReference type="NCBI Taxonomy" id="149040"/>
    <lineage>
        <taxon>Eukaryota</taxon>
        <taxon>Fungi</taxon>
        <taxon>Dikarya</taxon>
        <taxon>Ascomycota</taxon>
        <taxon>Pezizomycotina</taxon>
        <taxon>Leotiomycetes</taxon>
        <taxon>Helotiales</taxon>
        <taxon>Mollisiaceae</taxon>
        <taxon>Mollisia</taxon>
    </lineage>
</organism>
<protein>
    <submittedName>
        <fullName evidence="2">Uncharacterized protein</fullName>
    </submittedName>
</protein>
<accession>A0A194XU37</accession>
<dbReference type="KEGG" id="psco:LY89DRAFT_662630"/>
<keyword evidence="1" id="KW-0732">Signal</keyword>